<dbReference type="AlphaFoldDB" id="A0A0R3RX48"/>
<protein>
    <submittedName>
        <fullName evidence="2">C6 domain-containing protein</fullName>
    </submittedName>
</protein>
<name>A0A0R3RX48_9BILA</name>
<accession>A0A0R3RX48</accession>
<keyword evidence="1" id="KW-1185">Reference proteome</keyword>
<evidence type="ECO:0000313" key="1">
    <source>
        <dbReference type="Proteomes" id="UP000050640"/>
    </source>
</evidence>
<proteinExistence type="predicted"/>
<dbReference type="Proteomes" id="UP000050640">
    <property type="component" value="Unplaced"/>
</dbReference>
<dbReference type="WBParaSite" id="EEL_0000678101-mRNA-1">
    <property type="protein sequence ID" value="EEL_0000678101-mRNA-1"/>
    <property type="gene ID" value="EEL_0000678101"/>
</dbReference>
<evidence type="ECO:0000313" key="2">
    <source>
        <dbReference type="WBParaSite" id="EEL_0000678101-mRNA-1"/>
    </source>
</evidence>
<sequence length="127" mass="13998">MQGLNACGPFISEFAEHYPAACRNCKPFETNVQKRNSFNLSVENVIVSYGVNSDGCKFATLQCSNPAAKDILIEWYDPLGASLGITGPVKYTQKVISLITCNQNSEWTYSENGKAEVIKSATCEYVR</sequence>
<reference evidence="2" key="1">
    <citation type="submission" date="2017-02" db="UniProtKB">
        <authorList>
            <consortium name="WormBaseParasite"/>
        </authorList>
    </citation>
    <scope>IDENTIFICATION</scope>
</reference>
<organism evidence="1 2">
    <name type="scientific">Elaeophora elaphi</name>
    <dbReference type="NCBI Taxonomy" id="1147741"/>
    <lineage>
        <taxon>Eukaryota</taxon>
        <taxon>Metazoa</taxon>
        <taxon>Ecdysozoa</taxon>
        <taxon>Nematoda</taxon>
        <taxon>Chromadorea</taxon>
        <taxon>Rhabditida</taxon>
        <taxon>Spirurina</taxon>
        <taxon>Spiruromorpha</taxon>
        <taxon>Filarioidea</taxon>
        <taxon>Onchocercidae</taxon>
        <taxon>Elaeophora</taxon>
    </lineage>
</organism>